<dbReference type="Pfam" id="PF01636">
    <property type="entry name" value="APH"/>
    <property type="match status" value="1"/>
</dbReference>
<organism evidence="2">
    <name type="scientific">Desulfobacca acetoxidans</name>
    <dbReference type="NCBI Taxonomy" id="60893"/>
    <lineage>
        <taxon>Bacteria</taxon>
        <taxon>Pseudomonadati</taxon>
        <taxon>Thermodesulfobacteriota</taxon>
        <taxon>Desulfobaccia</taxon>
        <taxon>Desulfobaccales</taxon>
        <taxon>Desulfobaccaceae</taxon>
        <taxon>Desulfobacca</taxon>
    </lineage>
</organism>
<dbReference type="InterPro" id="IPR011009">
    <property type="entry name" value="Kinase-like_dom_sf"/>
</dbReference>
<dbReference type="PANTHER" id="PTHR43883">
    <property type="entry name" value="SLR0207 PROTEIN"/>
    <property type="match status" value="1"/>
</dbReference>
<name>A0A7C5AN12_9BACT</name>
<proteinExistence type="predicted"/>
<comment type="caution">
    <text evidence="2">The sequence shown here is derived from an EMBL/GenBank/DDBJ whole genome shotgun (WGS) entry which is preliminary data.</text>
</comment>
<feature type="domain" description="Aminoglycoside phosphotransferase" evidence="1">
    <location>
        <begin position="194"/>
        <end position="274"/>
    </location>
</feature>
<dbReference type="AlphaFoldDB" id="A0A7C5AN12"/>
<dbReference type="InterPro" id="IPR002575">
    <property type="entry name" value="Aminoglycoside_PTrfase"/>
</dbReference>
<accession>A0A7C5AN12</accession>
<evidence type="ECO:0000313" key="2">
    <source>
        <dbReference type="EMBL" id="HGZ12627.1"/>
    </source>
</evidence>
<gene>
    <name evidence="2" type="ORF">ENW48_10510</name>
</gene>
<dbReference type="InterPro" id="IPR052732">
    <property type="entry name" value="Cell-binding_unc_protein"/>
</dbReference>
<sequence>MDLVAALLDPGAYPETTGSVTLIQTHISWVFLTDRYAYKMKKPVNLGFLNFSTLRLRHHYLKQELVLNRRLCPEIYLAVLPVTQTKTGVRVGGRGRPLEYLLQMVRLPQERMMDEVAHRGELTLEVMERLVAVLTSFYRNAATGPYISHYGEPGVIAYNHEENFAVMKKLVGEFLSVAEFDTIRDFTRDFLLTQRKLLRKRLKEGRIRDCHGDLHMRNICLANGIYIFDCIEFNPRFRYGDVAADVAFLAMDLDFHGLSDFSRHLVEQFARASGDPDLFILIDFYKCYRACVRGKINALSAKAPEVPWMERERSRKLARAYFSLAYDYARQGARWSA</sequence>
<dbReference type="SUPFAM" id="SSF56112">
    <property type="entry name" value="Protein kinase-like (PK-like)"/>
    <property type="match status" value="1"/>
</dbReference>
<evidence type="ECO:0000259" key="1">
    <source>
        <dbReference type="Pfam" id="PF01636"/>
    </source>
</evidence>
<dbReference type="EMBL" id="DTKJ01000073">
    <property type="protein sequence ID" value="HGZ12627.1"/>
    <property type="molecule type" value="Genomic_DNA"/>
</dbReference>
<reference evidence="2" key="1">
    <citation type="journal article" date="2020" name="mSystems">
        <title>Genome- and Community-Level Interaction Insights into Carbon Utilization and Element Cycling Functions of Hydrothermarchaeota in Hydrothermal Sediment.</title>
        <authorList>
            <person name="Zhou Z."/>
            <person name="Liu Y."/>
            <person name="Xu W."/>
            <person name="Pan J."/>
            <person name="Luo Z.H."/>
            <person name="Li M."/>
        </authorList>
    </citation>
    <scope>NUCLEOTIDE SEQUENCE [LARGE SCALE GENOMIC DNA]</scope>
    <source>
        <strain evidence="2">SpSt-853</strain>
    </source>
</reference>
<dbReference type="PANTHER" id="PTHR43883:SF1">
    <property type="entry name" value="GLUCONOKINASE"/>
    <property type="match status" value="1"/>
</dbReference>
<protein>
    <recommendedName>
        <fullName evidence="1">Aminoglycoside phosphotransferase domain-containing protein</fullName>
    </recommendedName>
</protein>